<keyword evidence="1" id="KW-1133">Transmembrane helix</keyword>
<protein>
    <submittedName>
        <fullName evidence="2">Uncharacterized protein</fullName>
    </submittedName>
</protein>
<feature type="transmembrane region" description="Helical" evidence="1">
    <location>
        <begin position="24"/>
        <end position="41"/>
    </location>
</feature>
<proteinExistence type="predicted"/>
<evidence type="ECO:0000313" key="2">
    <source>
        <dbReference type="EMBL" id="CAB4121330.1"/>
    </source>
</evidence>
<evidence type="ECO:0000256" key="1">
    <source>
        <dbReference type="SAM" id="Phobius"/>
    </source>
</evidence>
<keyword evidence="1" id="KW-0472">Membrane</keyword>
<name>A0A6J5KM24_9CAUD</name>
<accession>A0A6J5KM24</accession>
<sequence length="47" mass="5716">MKNDYITPDQRLIRSRDHIDSSDVWFKWFLILAALFFFYEISKAAFV</sequence>
<dbReference type="EMBL" id="LR796145">
    <property type="protein sequence ID" value="CAB4121330.1"/>
    <property type="molecule type" value="Genomic_DNA"/>
</dbReference>
<organism evidence="2">
    <name type="scientific">uncultured Caudovirales phage</name>
    <dbReference type="NCBI Taxonomy" id="2100421"/>
    <lineage>
        <taxon>Viruses</taxon>
        <taxon>Duplodnaviria</taxon>
        <taxon>Heunggongvirae</taxon>
        <taxon>Uroviricota</taxon>
        <taxon>Caudoviricetes</taxon>
        <taxon>Peduoviridae</taxon>
        <taxon>Maltschvirus</taxon>
        <taxon>Maltschvirus maltsch</taxon>
    </lineage>
</organism>
<keyword evidence="1" id="KW-0812">Transmembrane</keyword>
<reference evidence="2" key="1">
    <citation type="submission" date="2020-04" db="EMBL/GenBank/DDBJ databases">
        <authorList>
            <person name="Chiriac C."/>
            <person name="Salcher M."/>
            <person name="Ghai R."/>
            <person name="Kavagutti S V."/>
        </authorList>
    </citation>
    <scope>NUCLEOTIDE SEQUENCE</scope>
</reference>
<gene>
    <name evidence="2" type="ORF">UFOVP13_27</name>
</gene>